<evidence type="ECO:0000256" key="1">
    <source>
        <dbReference type="SAM" id="MobiDB-lite"/>
    </source>
</evidence>
<dbReference type="EMBL" id="JXTB01000002">
    <property type="protein sequence ID" value="PON80305.1"/>
    <property type="molecule type" value="Genomic_DNA"/>
</dbReference>
<evidence type="ECO:0000313" key="2">
    <source>
        <dbReference type="EMBL" id="PON80305.1"/>
    </source>
</evidence>
<feature type="compositionally biased region" description="Acidic residues" evidence="1">
    <location>
        <begin position="28"/>
        <end position="37"/>
    </location>
</feature>
<reference evidence="3" key="1">
    <citation type="submission" date="2016-06" db="EMBL/GenBank/DDBJ databases">
        <title>Parallel loss of symbiosis genes in relatives of nitrogen-fixing non-legume Parasponia.</title>
        <authorList>
            <person name="Van Velzen R."/>
            <person name="Holmer R."/>
            <person name="Bu F."/>
            <person name="Rutten L."/>
            <person name="Van Zeijl A."/>
            <person name="Liu W."/>
            <person name="Santuari L."/>
            <person name="Cao Q."/>
            <person name="Sharma T."/>
            <person name="Shen D."/>
            <person name="Roswanjaya Y."/>
            <person name="Wardhani T."/>
            <person name="Kalhor M.S."/>
            <person name="Jansen J."/>
            <person name="Van den Hoogen J."/>
            <person name="Gungor B."/>
            <person name="Hartog M."/>
            <person name="Hontelez J."/>
            <person name="Verver J."/>
            <person name="Yang W.-C."/>
            <person name="Schijlen E."/>
            <person name="Repin R."/>
            <person name="Schilthuizen M."/>
            <person name="Schranz E."/>
            <person name="Heidstra R."/>
            <person name="Miyata K."/>
            <person name="Fedorova E."/>
            <person name="Kohlen W."/>
            <person name="Bisseling T."/>
            <person name="Smit S."/>
            <person name="Geurts R."/>
        </authorList>
    </citation>
    <scope>NUCLEOTIDE SEQUENCE [LARGE SCALE GENOMIC DNA]</scope>
    <source>
        <strain evidence="3">cv. WU1-14</strain>
    </source>
</reference>
<name>A0A2P5E446_PARAD</name>
<proteinExistence type="predicted"/>
<dbReference type="Proteomes" id="UP000237105">
    <property type="component" value="Unassembled WGS sequence"/>
</dbReference>
<sequence>VVESSLSRVIFGIRKEQGIAWGSKSSVEEEEKDEEGEETRTSGKTVVESWSLSKKDRQQGKPLPQRDYWQKGLLIY</sequence>
<gene>
    <name evidence="2" type="ORF">PanWU01x14_007550</name>
</gene>
<feature type="non-terminal residue" evidence="2">
    <location>
        <position position="1"/>
    </location>
</feature>
<evidence type="ECO:0000313" key="3">
    <source>
        <dbReference type="Proteomes" id="UP000237105"/>
    </source>
</evidence>
<feature type="region of interest" description="Disordered" evidence="1">
    <location>
        <begin position="22"/>
        <end position="64"/>
    </location>
</feature>
<organism evidence="2 3">
    <name type="scientific">Parasponia andersonii</name>
    <name type="common">Sponia andersonii</name>
    <dbReference type="NCBI Taxonomy" id="3476"/>
    <lineage>
        <taxon>Eukaryota</taxon>
        <taxon>Viridiplantae</taxon>
        <taxon>Streptophyta</taxon>
        <taxon>Embryophyta</taxon>
        <taxon>Tracheophyta</taxon>
        <taxon>Spermatophyta</taxon>
        <taxon>Magnoliopsida</taxon>
        <taxon>eudicotyledons</taxon>
        <taxon>Gunneridae</taxon>
        <taxon>Pentapetalae</taxon>
        <taxon>rosids</taxon>
        <taxon>fabids</taxon>
        <taxon>Rosales</taxon>
        <taxon>Cannabaceae</taxon>
        <taxon>Parasponia</taxon>
    </lineage>
</organism>
<feature type="compositionally biased region" description="Polar residues" evidence="1">
    <location>
        <begin position="42"/>
        <end position="52"/>
    </location>
</feature>
<comment type="caution">
    <text evidence="2">The sequence shown here is derived from an EMBL/GenBank/DDBJ whole genome shotgun (WGS) entry which is preliminary data.</text>
</comment>
<keyword evidence="3" id="KW-1185">Reference proteome</keyword>
<accession>A0A2P5E446</accession>
<protein>
    <submittedName>
        <fullName evidence="2">Uncharacterized protein</fullName>
    </submittedName>
</protein>
<dbReference type="AlphaFoldDB" id="A0A2P5E446"/>